<dbReference type="Proteomes" id="UP000054359">
    <property type="component" value="Unassembled WGS sequence"/>
</dbReference>
<accession>A0A087TBW4</accession>
<proteinExistence type="predicted"/>
<gene>
    <name evidence="1" type="ORF">X975_07465</name>
</gene>
<evidence type="ECO:0000313" key="1">
    <source>
        <dbReference type="EMBL" id="KFM62603.1"/>
    </source>
</evidence>
<dbReference type="EMBL" id="KK114507">
    <property type="protein sequence ID" value="KFM62603.1"/>
    <property type="molecule type" value="Genomic_DNA"/>
</dbReference>
<evidence type="ECO:0000313" key="2">
    <source>
        <dbReference type="Proteomes" id="UP000054359"/>
    </source>
</evidence>
<protein>
    <submittedName>
        <fullName evidence="1">Uncharacterized protein</fullName>
    </submittedName>
</protein>
<dbReference type="AlphaFoldDB" id="A0A087TBW4"/>
<reference evidence="1 2" key="1">
    <citation type="submission" date="2013-11" db="EMBL/GenBank/DDBJ databases">
        <title>Genome sequencing of Stegodyphus mimosarum.</title>
        <authorList>
            <person name="Bechsgaard J."/>
        </authorList>
    </citation>
    <scope>NUCLEOTIDE SEQUENCE [LARGE SCALE GENOMIC DNA]</scope>
</reference>
<organism evidence="1 2">
    <name type="scientific">Stegodyphus mimosarum</name>
    <name type="common">African social velvet spider</name>
    <dbReference type="NCBI Taxonomy" id="407821"/>
    <lineage>
        <taxon>Eukaryota</taxon>
        <taxon>Metazoa</taxon>
        <taxon>Ecdysozoa</taxon>
        <taxon>Arthropoda</taxon>
        <taxon>Chelicerata</taxon>
        <taxon>Arachnida</taxon>
        <taxon>Araneae</taxon>
        <taxon>Araneomorphae</taxon>
        <taxon>Entelegynae</taxon>
        <taxon>Eresoidea</taxon>
        <taxon>Eresidae</taxon>
        <taxon>Stegodyphus</taxon>
    </lineage>
</organism>
<keyword evidence="2" id="KW-1185">Reference proteome</keyword>
<sequence>MLNVSYLNLGQLQNKLMQKLEHCVSSWYEVKFYLHIW</sequence>
<feature type="non-terminal residue" evidence="1">
    <location>
        <position position="37"/>
    </location>
</feature>
<name>A0A087TBW4_STEMI</name>